<sequence length="56" mass="6194">MLTSQVLKFCIASFFIVTPGRAIVSGLTLSVQYVSTIRLVKRLLEYGADESIVTEE</sequence>
<evidence type="ECO:0000313" key="3">
    <source>
        <dbReference type="Proteomes" id="UP001162060"/>
    </source>
</evidence>
<feature type="domain" description="Peptidase A2" evidence="1">
    <location>
        <begin position="40"/>
        <end position="56"/>
    </location>
</feature>
<dbReference type="PROSITE" id="PS50175">
    <property type="entry name" value="ASP_PROT_RETROV"/>
    <property type="match status" value="1"/>
</dbReference>
<evidence type="ECO:0000313" key="2">
    <source>
        <dbReference type="EMBL" id="CAK7929717.1"/>
    </source>
</evidence>
<gene>
    <name evidence="2" type="ORF">PM001_LOCUS14867</name>
</gene>
<comment type="caution">
    <text evidence="2">The sequence shown here is derived from an EMBL/GenBank/DDBJ whole genome shotgun (WGS) entry which is preliminary data.</text>
</comment>
<accession>A0AAV1U7N1</accession>
<dbReference type="InterPro" id="IPR001995">
    <property type="entry name" value="Peptidase_A2_cat"/>
</dbReference>
<dbReference type="GO" id="GO:0006508">
    <property type="term" value="P:proteolysis"/>
    <property type="evidence" value="ECO:0007669"/>
    <property type="project" value="InterPro"/>
</dbReference>
<dbReference type="Proteomes" id="UP001162060">
    <property type="component" value="Unassembled WGS sequence"/>
</dbReference>
<organism evidence="2 3">
    <name type="scientific">Peronospora matthiolae</name>
    <dbReference type="NCBI Taxonomy" id="2874970"/>
    <lineage>
        <taxon>Eukaryota</taxon>
        <taxon>Sar</taxon>
        <taxon>Stramenopiles</taxon>
        <taxon>Oomycota</taxon>
        <taxon>Peronosporomycetes</taxon>
        <taxon>Peronosporales</taxon>
        <taxon>Peronosporaceae</taxon>
        <taxon>Peronospora</taxon>
    </lineage>
</organism>
<dbReference type="GO" id="GO:0004190">
    <property type="term" value="F:aspartic-type endopeptidase activity"/>
    <property type="evidence" value="ECO:0007669"/>
    <property type="project" value="InterPro"/>
</dbReference>
<dbReference type="AlphaFoldDB" id="A0AAV1U7N1"/>
<evidence type="ECO:0000259" key="1">
    <source>
        <dbReference type="PROSITE" id="PS50175"/>
    </source>
</evidence>
<proteinExistence type="predicted"/>
<name>A0AAV1U7N1_9STRA</name>
<reference evidence="2" key="1">
    <citation type="submission" date="2024-01" db="EMBL/GenBank/DDBJ databases">
        <authorList>
            <person name="Webb A."/>
        </authorList>
    </citation>
    <scope>NUCLEOTIDE SEQUENCE</scope>
    <source>
        <strain evidence="2">Pm1</strain>
    </source>
</reference>
<dbReference type="EMBL" id="CAKLBY020000153">
    <property type="protein sequence ID" value="CAK7929717.1"/>
    <property type="molecule type" value="Genomic_DNA"/>
</dbReference>
<protein>
    <recommendedName>
        <fullName evidence="1">Peptidase A2 domain-containing protein</fullName>
    </recommendedName>
</protein>